<dbReference type="Pfam" id="PF13920">
    <property type="entry name" value="zf-C3HC4_3"/>
    <property type="match status" value="1"/>
</dbReference>
<evidence type="ECO:0000256" key="4">
    <source>
        <dbReference type="PROSITE-ProRule" id="PRU00175"/>
    </source>
</evidence>
<dbReference type="PROSITE" id="PS50089">
    <property type="entry name" value="ZF_RING_2"/>
    <property type="match status" value="1"/>
</dbReference>
<gene>
    <name evidence="7" type="ORF">H6P81_001288</name>
</gene>
<dbReference type="EMBL" id="JAINDJ010000002">
    <property type="protein sequence ID" value="KAG9456780.1"/>
    <property type="molecule type" value="Genomic_DNA"/>
</dbReference>
<evidence type="ECO:0000256" key="1">
    <source>
        <dbReference type="ARBA" id="ARBA00022723"/>
    </source>
</evidence>
<dbReference type="Proteomes" id="UP000825729">
    <property type="component" value="Unassembled WGS sequence"/>
</dbReference>
<dbReference type="PIRSF" id="PIRSF036836">
    <property type="entry name" value="RNase_bind_SBP1"/>
    <property type="match status" value="1"/>
</dbReference>
<comment type="caution">
    <text evidence="7">The sequence shown here is derived from an EMBL/GenBank/DDBJ whole genome shotgun (WGS) entry which is preliminary data.</text>
</comment>
<proteinExistence type="predicted"/>
<evidence type="ECO:0000313" key="8">
    <source>
        <dbReference type="Proteomes" id="UP000825729"/>
    </source>
</evidence>
<sequence length="254" mass="28647">MAVQAQEWVKIGEGGGFYRTMIEQPPGTNPNLGFANQIQAVAAAADVGSSFDCNILPPLTMISHSLASQLEKQCADIDRLIALQNERLIQCLQRQRKEHIVSLIRRLEYTASTLIRQKEEDILTASKRTLELQDCLRRLQRENERWERIARESAAMAVSLNNTLEQVRESACCSSSAGDADHDSCRDPSLGSSRRERRDRDLDEKVRCRACGHRRACVLLLPCRHLCSCKSCEIFMDLCPVCRSAKKAFIEVLL</sequence>
<protein>
    <recommendedName>
        <fullName evidence="6">RING-type domain-containing protein</fullName>
    </recommendedName>
</protein>
<dbReference type="AlphaFoldDB" id="A0AAV7F6F3"/>
<dbReference type="GO" id="GO:0008270">
    <property type="term" value="F:zinc ion binding"/>
    <property type="evidence" value="ECO:0007669"/>
    <property type="project" value="UniProtKB-KW"/>
</dbReference>
<dbReference type="Gene3D" id="3.30.40.10">
    <property type="entry name" value="Zinc/RING finger domain, C3HC4 (zinc finger)"/>
    <property type="match status" value="1"/>
</dbReference>
<dbReference type="InterPro" id="IPR001841">
    <property type="entry name" value="Znf_RING"/>
</dbReference>
<keyword evidence="1" id="KW-0479">Metal-binding</keyword>
<evidence type="ECO:0000259" key="6">
    <source>
        <dbReference type="PROSITE" id="PS50089"/>
    </source>
</evidence>
<evidence type="ECO:0000256" key="3">
    <source>
        <dbReference type="ARBA" id="ARBA00022833"/>
    </source>
</evidence>
<evidence type="ECO:0000256" key="5">
    <source>
        <dbReference type="SAM" id="MobiDB-lite"/>
    </source>
</evidence>
<dbReference type="InterPro" id="IPR013083">
    <property type="entry name" value="Znf_RING/FYVE/PHD"/>
</dbReference>
<name>A0AAV7F6F3_ARIFI</name>
<keyword evidence="3" id="KW-0862">Zinc</keyword>
<feature type="domain" description="RING-type" evidence="6">
    <location>
        <begin position="208"/>
        <end position="243"/>
    </location>
</feature>
<evidence type="ECO:0000313" key="7">
    <source>
        <dbReference type="EMBL" id="KAG9456780.1"/>
    </source>
</evidence>
<keyword evidence="8" id="KW-1185">Reference proteome</keyword>
<dbReference type="FunFam" id="3.30.40.10:FF:000239">
    <property type="entry name" value="probable BOI-related E3 ubiquitin-protein ligase 2"/>
    <property type="match status" value="1"/>
</dbReference>
<keyword evidence="2 4" id="KW-0863">Zinc-finger</keyword>
<feature type="region of interest" description="Disordered" evidence="5">
    <location>
        <begin position="175"/>
        <end position="198"/>
    </location>
</feature>
<organism evidence="7 8">
    <name type="scientific">Aristolochia fimbriata</name>
    <name type="common">White veined hardy Dutchman's pipe vine</name>
    <dbReference type="NCBI Taxonomy" id="158543"/>
    <lineage>
        <taxon>Eukaryota</taxon>
        <taxon>Viridiplantae</taxon>
        <taxon>Streptophyta</taxon>
        <taxon>Embryophyta</taxon>
        <taxon>Tracheophyta</taxon>
        <taxon>Spermatophyta</taxon>
        <taxon>Magnoliopsida</taxon>
        <taxon>Magnoliidae</taxon>
        <taxon>Piperales</taxon>
        <taxon>Aristolochiaceae</taxon>
        <taxon>Aristolochia</taxon>
    </lineage>
</organism>
<reference evidence="7 8" key="1">
    <citation type="submission" date="2021-07" db="EMBL/GenBank/DDBJ databases">
        <title>The Aristolochia fimbriata genome: insights into angiosperm evolution, floral development and chemical biosynthesis.</title>
        <authorList>
            <person name="Jiao Y."/>
        </authorList>
    </citation>
    <scope>NUCLEOTIDE SEQUENCE [LARGE SCALE GENOMIC DNA]</scope>
    <source>
        <strain evidence="7">IBCAS-2021</strain>
        <tissue evidence="7">Leaf</tissue>
    </source>
</reference>
<dbReference type="PANTHER" id="PTHR42647:SF22">
    <property type="entry name" value="BOI-RELATED E3 UBIQUITIN-PROTEIN LIGASE 2-RELATED"/>
    <property type="match status" value="1"/>
</dbReference>
<accession>A0AAV7F6F3</accession>
<evidence type="ECO:0000256" key="2">
    <source>
        <dbReference type="ARBA" id="ARBA00022771"/>
    </source>
</evidence>
<dbReference type="GO" id="GO:0004842">
    <property type="term" value="F:ubiquitin-protein transferase activity"/>
    <property type="evidence" value="ECO:0007669"/>
    <property type="project" value="TreeGrafter"/>
</dbReference>
<dbReference type="PANTHER" id="PTHR42647">
    <property type="entry name" value="SBP (S-RIBONUCLEASE BINDING PROTEIN) FAMILY PROTEIN"/>
    <property type="match status" value="1"/>
</dbReference>